<dbReference type="InterPro" id="IPR036249">
    <property type="entry name" value="Thioredoxin-like_sf"/>
</dbReference>
<accession>A0ABV0C0T0</accession>
<dbReference type="SUPFAM" id="SSF52833">
    <property type="entry name" value="Thioredoxin-like"/>
    <property type="match status" value="1"/>
</dbReference>
<proteinExistence type="predicted"/>
<keyword evidence="7" id="KW-1185">Reference proteome</keyword>
<name>A0ABV0C0T0_9SPHI</name>
<dbReference type="EMBL" id="JBDJNQ010000019">
    <property type="protein sequence ID" value="MEN5380551.1"/>
    <property type="molecule type" value="Genomic_DNA"/>
</dbReference>
<reference evidence="6 7" key="1">
    <citation type="submission" date="2024-04" db="EMBL/GenBank/DDBJ databases">
        <title>WGS of bacteria from Torrens River.</title>
        <authorList>
            <person name="Wyrsch E.R."/>
            <person name="Drigo B."/>
        </authorList>
    </citation>
    <scope>NUCLEOTIDE SEQUENCE [LARGE SCALE GENOMIC DNA]</scope>
    <source>
        <strain evidence="6 7">TWI391</strain>
    </source>
</reference>
<comment type="subcellular location">
    <subcellularLocation>
        <location evidence="1">Cell envelope</location>
    </subcellularLocation>
</comment>
<feature type="domain" description="Thioredoxin" evidence="5">
    <location>
        <begin position="228"/>
        <end position="366"/>
    </location>
</feature>
<dbReference type="CDD" id="cd02966">
    <property type="entry name" value="TlpA_like_family"/>
    <property type="match status" value="1"/>
</dbReference>
<dbReference type="PROSITE" id="PS51257">
    <property type="entry name" value="PROKAR_LIPOPROTEIN"/>
    <property type="match status" value="1"/>
</dbReference>
<dbReference type="PROSITE" id="PS51352">
    <property type="entry name" value="THIOREDOXIN_2"/>
    <property type="match status" value="1"/>
</dbReference>
<dbReference type="InterPro" id="IPR050553">
    <property type="entry name" value="Thioredoxin_ResA/DsbE_sf"/>
</dbReference>
<keyword evidence="3" id="KW-1015">Disulfide bond</keyword>
<dbReference type="PANTHER" id="PTHR42852">
    <property type="entry name" value="THIOL:DISULFIDE INTERCHANGE PROTEIN DSBE"/>
    <property type="match status" value="1"/>
</dbReference>
<evidence type="ECO:0000256" key="3">
    <source>
        <dbReference type="ARBA" id="ARBA00023157"/>
    </source>
</evidence>
<dbReference type="Gene3D" id="3.40.30.10">
    <property type="entry name" value="Glutaredoxin"/>
    <property type="match status" value="1"/>
</dbReference>
<protein>
    <submittedName>
        <fullName evidence="6">TlpA disulfide reductase family protein</fullName>
    </submittedName>
</protein>
<evidence type="ECO:0000256" key="1">
    <source>
        <dbReference type="ARBA" id="ARBA00004196"/>
    </source>
</evidence>
<comment type="caution">
    <text evidence="6">The sequence shown here is derived from an EMBL/GenBank/DDBJ whole genome shotgun (WGS) entry which is preliminary data.</text>
</comment>
<evidence type="ECO:0000313" key="6">
    <source>
        <dbReference type="EMBL" id="MEN5380551.1"/>
    </source>
</evidence>
<evidence type="ECO:0000256" key="2">
    <source>
        <dbReference type="ARBA" id="ARBA00022748"/>
    </source>
</evidence>
<gene>
    <name evidence="6" type="ORF">ABE541_25045</name>
</gene>
<dbReference type="RefSeq" id="WP_237682888.1">
    <property type="nucleotide sequence ID" value="NZ_JBDJLH010000009.1"/>
</dbReference>
<keyword evidence="4" id="KW-0676">Redox-active center</keyword>
<dbReference type="InterPro" id="IPR000866">
    <property type="entry name" value="AhpC/TSA"/>
</dbReference>
<evidence type="ECO:0000256" key="4">
    <source>
        <dbReference type="ARBA" id="ARBA00023284"/>
    </source>
</evidence>
<dbReference type="Proteomes" id="UP001409291">
    <property type="component" value="Unassembled WGS sequence"/>
</dbReference>
<sequence length="366" mass="41651">MMKQTLLVVGCLFLFLIGCKNKDEFTISGQIENPGNIKVISLYEGERKLDSMFFGDKNAFQFKRPTSQARLLSLRVGKNRYDLIASPGEDIVFKADLQKDVNDYQLEGSELSSSIQSFSKMRNRRDAVRDSLQADFAKKSITADVDDIENLRSEYKQKFTEQLQYYTKAAVDFAEQHDDIAGFYAISTLDPEIAEAEIITYADKIKDKFLDNGYVTQFKEETNKLRKLAVGQPAPDFESFTPNNKSIKLSDFKGKYVLLDFWASWCMPCRQENPNIVKLYNQYKGKGFDVFGVSLDDNPGPWMRAIADDQLQWTQASDLKAWGSVVVGLYRITGIPASYVLNPEGLIIAKNLRGKELEDFLKKTLK</sequence>
<evidence type="ECO:0000313" key="7">
    <source>
        <dbReference type="Proteomes" id="UP001409291"/>
    </source>
</evidence>
<organism evidence="6 7">
    <name type="scientific">Sphingobacterium kitahiroshimense</name>
    <dbReference type="NCBI Taxonomy" id="470446"/>
    <lineage>
        <taxon>Bacteria</taxon>
        <taxon>Pseudomonadati</taxon>
        <taxon>Bacteroidota</taxon>
        <taxon>Sphingobacteriia</taxon>
        <taxon>Sphingobacteriales</taxon>
        <taxon>Sphingobacteriaceae</taxon>
        <taxon>Sphingobacterium</taxon>
    </lineage>
</organism>
<keyword evidence="2" id="KW-0201">Cytochrome c-type biogenesis</keyword>
<dbReference type="InterPro" id="IPR013766">
    <property type="entry name" value="Thioredoxin_domain"/>
</dbReference>
<dbReference type="Pfam" id="PF00578">
    <property type="entry name" value="AhpC-TSA"/>
    <property type="match status" value="1"/>
</dbReference>
<evidence type="ECO:0000259" key="5">
    <source>
        <dbReference type="PROSITE" id="PS51352"/>
    </source>
</evidence>
<dbReference type="PANTHER" id="PTHR42852:SF6">
    <property type="entry name" value="THIOL:DISULFIDE INTERCHANGE PROTEIN DSBE"/>
    <property type="match status" value="1"/>
</dbReference>